<evidence type="ECO:0000313" key="7">
    <source>
        <dbReference type="Proteomes" id="UP000823660"/>
    </source>
</evidence>
<evidence type="ECO:0000256" key="1">
    <source>
        <dbReference type="ARBA" id="ARBA00023015"/>
    </source>
</evidence>
<keyword evidence="4" id="KW-1133">Transmembrane helix</keyword>
<dbReference type="PANTHER" id="PTHR43280">
    <property type="entry name" value="ARAC-FAMILY TRANSCRIPTIONAL REGULATOR"/>
    <property type="match status" value="1"/>
</dbReference>
<reference evidence="6" key="2">
    <citation type="journal article" date="2021" name="PeerJ">
        <title>Extensive microbial diversity within the chicken gut microbiome revealed by metagenomics and culture.</title>
        <authorList>
            <person name="Gilroy R."/>
            <person name="Ravi A."/>
            <person name="Getino M."/>
            <person name="Pursley I."/>
            <person name="Horton D.L."/>
            <person name="Alikhan N.F."/>
            <person name="Baker D."/>
            <person name="Gharbi K."/>
            <person name="Hall N."/>
            <person name="Watson M."/>
            <person name="Adriaenssens E.M."/>
            <person name="Foster-Nyarko E."/>
            <person name="Jarju S."/>
            <person name="Secka A."/>
            <person name="Antonio M."/>
            <person name="Oren A."/>
            <person name="Chaudhuri R.R."/>
            <person name="La Ragione R."/>
            <person name="Hildebrand F."/>
            <person name="Pallen M.J."/>
        </authorList>
    </citation>
    <scope>NUCLEOTIDE SEQUENCE</scope>
    <source>
        <strain evidence="6">B1-15692</strain>
    </source>
</reference>
<dbReference type="PROSITE" id="PS01124">
    <property type="entry name" value="HTH_ARAC_FAMILY_2"/>
    <property type="match status" value="1"/>
</dbReference>
<feature type="transmembrane region" description="Helical" evidence="4">
    <location>
        <begin position="86"/>
        <end position="107"/>
    </location>
</feature>
<dbReference type="EMBL" id="JADIMH010000005">
    <property type="protein sequence ID" value="MBO8466235.1"/>
    <property type="molecule type" value="Genomic_DNA"/>
</dbReference>
<protein>
    <submittedName>
        <fullName evidence="6">Helix-turn-helix transcriptional regulator</fullName>
    </submittedName>
</protein>
<keyword evidence="1" id="KW-0805">Transcription regulation</keyword>
<feature type="transmembrane region" description="Helical" evidence="4">
    <location>
        <begin position="53"/>
        <end position="74"/>
    </location>
</feature>
<dbReference type="Proteomes" id="UP000823660">
    <property type="component" value="Unassembled WGS sequence"/>
</dbReference>
<feature type="transmembrane region" description="Helical" evidence="4">
    <location>
        <begin position="28"/>
        <end position="46"/>
    </location>
</feature>
<dbReference type="PANTHER" id="PTHR43280:SF29">
    <property type="entry name" value="ARAC-FAMILY TRANSCRIPTIONAL REGULATOR"/>
    <property type="match status" value="1"/>
</dbReference>
<evidence type="ECO:0000256" key="3">
    <source>
        <dbReference type="ARBA" id="ARBA00023163"/>
    </source>
</evidence>
<dbReference type="GO" id="GO:0043565">
    <property type="term" value="F:sequence-specific DNA binding"/>
    <property type="evidence" value="ECO:0007669"/>
    <property type="project" value="InterPro"/>
</dbReference>
<dbReference type="SMART" id="SM00342">
    <property type="entry name" value="HTH_ARAC"/>
    <property type="match status" value="1"/>
</dbReference>
<proteinExistence type="predicted"/>
<dbReference type="SUPFAM" id="SSF46689">
    <property type="entry name" value="Homeodomain-like"/>
    <property type="match status" value="1"/>
</dbReference>
<keyword evidence="4" id="KW-0812">Transmembrane</keyword>
<evidence type="ECO:0000313" key="6">
    <source>
        <dbReference type="EMBL" id="MBO8466235.1"/>
    </source>
</evidence>
<sequence length="308" mass="34497">MIPLMSLACAFCMVLSDAFFNAGMFDSPVADMMVPAMILIFCPAGSSLSRKKAVFFPLLMAVIAVAVPVVRIVLMMKNMHDHILPFTKIFPVLLALIMLAFLGVGVISETDGQPAVKQSNLAVFFFLLIGAVYYKLYPGITLLAVLFVLSLMFFAHLYTGKARSSENVLPGKRRMAAGRPAGARTGNFSLLYSRLQTLFEEKKPYLDENITVGEVAKMLYTNKAYLSRAINDHTGKNFCQYVNHYRIMHSMQIFRQNPGLRVTELAEASGFHTIVSFNMAFRLVTNESPGEWCKRIRHELETKTDMVH</sequence>
<comment type="caution">
    <text evidence="6">The sequence shown here is derived from an EMBL/GenBank/DDBJ whole genome shotgun (WGS) entry which is preliminary data.</text>
</comment>
<name>A0A9D9NAQ6_9BACT</name>
<dbReference type="AlphaFoldDB" id="A0A9D9NAQ6"/>
<feature type="transmembrane region" description="Helical" evidence="4">
    <location>
        <begin position="119"/>
        <end position="136"/>
    </location>
</feature>
<keyword evidence="3" id="KW-0804">Transcription</keyword>
<evidence type="ECO:0000256" key="4">
    <source>
        <dbReference type="SAM" id="Phobius"/>
    </source>
</evidence>
<evidence type="ECO:0000259" key="5">
    <source>
        <dbReference type="PROSITE" id="PS01124"/>
    </source>
</evidence>
<gene>
    <name evidence="6" type="ORF">IAB99_00540</name>
</gene>
<dbReference type="InterPro" id="IPR018060">
    <property type="entry name" value="HTH_AraC"/>
</dbReference>
<dbReference type="GO" id="GO:0003700">
    <property type="term" value="F:DNA-binding transcription factor activity"/>
    <property type="evidence" value="ECO:0007669"/>
    <property type="project" value="InterPro"/>
</dbReference>
<feature type="domain" description="HTH araC/xylS-type" evidence="5">
    <location>
        <begin position="196"/>
        <end position="295"/>
    </location>
</feature>
<organism evidence="6 7">
    <name type="scientific">Candidatus Cryptobacteroides faecipullorum</name>
    <dbReference type="NCBI Taxonomy" id="2840764"/>
    <lineage>
        <taxon>Bacteria</taxon>
        <taxon>Pseudomonadati</taxon>
        <taxon>Bacteroidota</taxon>
        <taxon>Bacteroidia</taxon>
        <taxon>Bacteroidales</taxon>
        <taxon>Candidatus Cryptobacteroides</taxon>
    </lineage>
</organism>
<accession>A0A9D9NAQ6</accession>
<keyword evidence="4" id="KW-0472">Membrane</keyword>
<evidence type="ECO:0000256" key="2">
    <source>
        <dbReference type="ARBA" id="ARBA00023125"/>
    </source>
</evidence>
<keyword evidence="2" id="KW-0238">DNA-binding</keyword>
<dbReference type="InterPro" id="IPR009057">
    <property type="entry name" value="Homeodomain-like_sf"/>
</dbReference>
<dbReference type="Pfam" id="PF12833">
    <property type="entry name" value="HTH_18"/>
    <property type="match status" value="1"/>
</dbReference>
<dbReference type="Gene3D" id="1.10.10.60">
    <property type="entry name" value="Homeodomain-like"/>
    <property type="match status" value="2"/>
</dbReference>
<reference evidence="6" key="1">
    <citation type="submission" date="2020-10" db="EMBL/GenBank/DDBJ databases">
        <authorList>
            <person name="Gilroy R."/>
        </authorList>
    </citation>
    <scope>NUCLEOTIDE SEQUENCE</scope>
    <source>
        <strain evidence="6">B1-15692</strain>
    </source>
</reference>